<protein>
    <submittedName>
        <fullName evidence="1">Serine protease</fullName>
    </submittedName>
</protein>
<dbReference type="Pfam" id="PF13365">
    <property type="entry name" value="Trypsin_2"/>
    <property type="match status" value="1"/>
</dbReference>
<dbReference type="EMBL" id="CP076134">
    <property type="protein sequence ID" value="QWG15244.1"/>
    <property type="molecule type" value="Genomic_DNA"/>
</dbReference>
<dbReference type="InterPro" id="IPR009003">
    <property type="entry name" value="Peptidase_S1_PA"/>
</dbReference>
<dbReference type="SUPFAM" id="SSF50494">
    <property type="entry name" value="Trypsin-like serine proteases"/>
    <property type="match status" value="1"/>
</dbReference>
<gene>
    <name evidence="1" type="ORF">KMZ29_11620</name>
</gene>
<dbReference type="RefSeq" id="WP_215623797.1">
    <property type="nucleotide sequence ID" value="NZ_CP076134.1"/>
</dbReference>
<organism evidence="1 2">
    <name type="scientific">Bradyrhizobium sediminis</name>
    <dbReference type="NCBI Taxonomy" id="2840469"/>
    <lineage>
        <taxon>Bacteria</taxon>
        <taxon>Pseudomonadati</taxon>
        <taxon>Pseudomonadota</taxon>
        <taxon>Alphaproteobacteria</taxon>
        <taxon>Hyphomicrobiales</taxon>
        <taxon>Nitrobacteraceae</taxon>
        <taxon>Bradyrhizobium</taxon>
    </lineage>
</organism>
<dbReference type="GO" id="GO:0008233">
    <property type="term" value="F:peptidase activity"/>
    <property type="evidence" value="ECO:0007669"/>
    <property type="project" value="UniProtKB-KW"/>
</dbReference>
<dbReference type="InterPro" id="IPR043504">
    <property type="entry name" value="Peptidase_S1_PA_chymotrypsin"/>
</dbReference>
<keyword evidence="1" id="KW-0645">Protease</keyword>
<evidence type="ECO:0000313" key="1">
    <source>
        <dbReference type="EMBL" id="QWG15244.1"/>
    </source>
</evidence>
<name>A0A975NJH8_9BRAD</name>
<dbReference type="AlphaFoldDB" id="A0A975NJH8"/>
<sequence>MALLVGQCPFSRSEAEMTEAGLVSEVSLPPPLGPSRLLQHSTIRIECRKADGSTSSGTGFHFDFHAPIEIGDIPVVITNRHVVDGAIQITFTLTLADENKQPTDRHMPINVSEPSWVNHPDPNVDLVAIPLAPLLRQLEQAKIFPFWATIHSDNIPSVEQLSTLTPLEDVLMIGYPNGIWDDVNNLPIFRRGVTATACNRNYRGRPEFLVDAAVFPGSSGSPVFIFNEGSYAVPGGLVMGTRLWMIGIVYAVHLHKAQGEIITITIPTQTRSVALSGIPNHLGICIQAARILEFEPVLHKLAGVK</sequence>
<accession>A0A975NJH8</accession>
<keyword evidence="1" id="KW-0378">Hydrolase</keyword>
<reference evidence="1" key="1">
    <citation type="submission" date="2021-06" db="EMBL/GenBank/DDBJ databases">
        <title>Bradyrhizobium sp. S2-20-1 Genome sequencing.</title>
        <authorList>
            <person name="Jin L."/>
        </authorList>
    </citation>
    <scope>NUCLEOTIDE SEQUENCE</scope>
    <source>
        <strain evidence="1">S2-20-1</strain>
    </source>
</reference>
<dbReference type="Gene3D" id="2.40.10.10">
    <property type="entry name" value="Trypsin-like serine proteases"/>
    <property type="match status" value="2"/>
</dbReference>
<proteinExistence type="predicted"/>
<evidence type="ECO:0000313" key="2">
    <source>
        <dbReference type="Proteomes" id="UP000680839"/>
    </source>
</evidence>
<dbReference type="Proteomes" id="UP000680839">
    <property type="component" value="Chromosome"/>
</dbReference>
<dbReference type="GO" id="GO:0006508">
    <property type="term" value="P:proteolysis"/>
    <property type="evidence" value="ECO:0007669"/>
    <property type="project" value="UniProtKB-KW"/>
</dbReference>